<keyword evidence="2" id="KW-0472">Membrane</keyword>
<evidence type="ECO:0000256" key="2">
    <source>
        <dbReference type="SAM" id="Phobius"/>
    </source>
</evidence>
<protein>
    <submittedName>
        <fullName evidence="3">Uncharacterized protein</fullName>
    </submittedName>
</protein>
<evidence type="ECO:0000256" key="1">
    <source>
        <dbReference type="SAM" id="Coils"/>
    </source>
</evidence>
<sequence>MDRTELIIATGILLFGAFLLGFLTHWLVSRLSHVSSSELGELEAMAEALHAAEETRDAALTERVSVETRLQAQLSQTEAELRAAMEGLREARHDSEALRAELSRLGHAH</sequence>
<keyword evidence="1" id="KW-0175">Coiled coil</keyword>
<evidence type="ECO:0000313" key="3">
    <source>
        <dbReference type="EMBL" id="PWR04407.1"/>
    </source>
</evidence>
<dbReference type="RefSeq" id="WP_109810002.1">
    <property type="nucleotide sequence ID" value="NZ_QGKU01000004.1"/>
</dbReference>
<keyword evidence="2" id="KW-0812">Transmembrane</keyword>
<evidence type="ECO:0000313" key="4">
    <source>
        <dbReference type="Proteomes" id="UP000245680"/>
    </source>
</evidence>
<dbReference type="OrthoDB" id="7870250at2"/>
<feature type="transmembrane region" description="Helical" evidence="2">
    <location>
        <begin position="6"/>
        <end position="28"/>
    </location>
</feature>
<feature type="coiled-coil region" evidence="1">
    <location>
        <begin position="42"/>
        <end position="101"/>
    </location>
</feature>
<proteinExistence type="predicted"/>
<keyword evidence="2" id="KW-1133">Transmembrane helix</keyword>
<name>A0A2V2LMY5_9RHOB</name>
<organism evidence="3 4">
    <name type="scientific">Meridianimarinicoccus roseus</name>
    <dbReference type="NCBI Taxonomy" id="2072018"/>
    <lineage>
        <taxon>Bacteria</taxon>
        <taxon>Pseudomonadati</taxon>
        <taxon>Pseudomonadota</taxon>
        <taxon>Alphaproteobacteria</taxon>
        <taxon>Rhodobacterales</taxon>
        <taxon>Paracoccaceae</taxon>
        <taxon>Meridianimarinicoccus</taxon>
    </lineage>
</organism>
<reference evidence="3 4" key="1">
    <citation type="submission" date="2018-05" db="EMBL/GenBank/DDBJ databases">
        <title>Rhodobacteraceae gen. nov., sp. nov. isolated from sea water.</title>
        <authorList>
            <person name="Ren Y."/>
        </authorList>
    </citation>
    <scope>NUCLEOTIDE SEQUENCE [LARGE SCALE GENOMIC DNA]</scope>
    <source>
        <strain evidence="3 4">TG-679</strain>
    </source>
</reference>
<keyword evidence="4" id="KW-1185">Reference proteome</keyword>
<comment type="caution">
    <text evidence="3">The sequence shown here is derived from an EMBL/GenBank/DDBJ whole genome shotgun (WGS) entry which is preliminary data.</text>
</comment>
<gene>
    <name evidence="3" type="ORF">DKT77_01645</name>
</gene>
<accession>A0A2V2LMY5</accession>
<dbReference type="Proteomes" id="UP000245680">
    <property type="component" value="Unassembled WGS sequence"/>
</dbReference>
<dbReference type="AlphaFoldDB" id="A0A2V2LMY5"/>
<dbReference type="EMBL" id="QGKU01000004">
    <property type="protein sequence ID" value="PWR04407.1"/>
    <property type="molecule type" value="Genomic_DNA"/>
</dbReference>